<feature type="domain" description="Gliding motility protein SprA N-terminal" evidence="2">
    <location>
        <begin position="287"/>
        <end position="695"/>
    </location>
</feature>
<feature type="region of interest" description="Disordered" evidence="1">
    <location>
        <begin position="220"/>
        <end position="244"/>
    </location>
</feature>
<dbReference type="InterPro" id="IPR026377">
    <property type="entry name" value="Cell_surface_SprA"/>
</dbReference>
<dbReference type="Proteomes" id="UP000250918">
    <property type="component" value="Unassembled WGS sequence"/>
</dbReference>
<evidence type="ECO:0000313" key="3">
    <source>
        <dbReference type="EMBL" id="PWB68325.1"/>
    </source>
</evidence>
<dbReference type="InterPro" id="IPR025684">
    <property type="entry name" value="SprA_N_dom"/>
</dbReference>
<dbReference type="NCBIfam" id="TIGR04189">
    <property type="entry name" value="surface_SprA"/>
    <property type="match status" value="1"/>
</dbReference>
<dbReference type="EMBL" id="PQAP01000206">
    <property type="protein sequence ID" value="PWB68325.1"/>
    <property type="molecule type" value="Genomic_DNA"/>
</dbReference>
<reference evidence="3 4" key="1">
    <citation type="journal article" date="2018" name="ISME J.">
        <title>A methanotrophic archaeon couples anaerobic oxidation of methane to Fe(III) reduction.</title>
        <authorList>
            <person name="Cai C."/>
            <person name="Leu A.O."/>
            <person name="Xie G.J."/>
            <person name="Guo J."/>
            <person name="Feng Y."/>
            <person name="Zhao J.X."/>
            <person name="Tyson G.W."/>
            <person name="Yuan Z."/>
            <person name="Hu S."/>
        </authorList>
    </citation>
    <scope>NUCLEOTIDE SEQUENCE [LARGE SCALE GENOMIC DNA]</scope>
    <source>
        <strain evidence="3">FeB_12</strain>
    </source>
</reference>
<name>A0A855WUM1_9BACT</name>
<evidence type="ECO:0000259" key="2">
    <source>
        <dbReference type="Pfam" id="PF14349"/>
    </source>
</evidence>
<gene>
    <name evidence="3" type="primary">sprA</name>
    <name evidence="3" type="ORF">C3F09_11855</name>
</gene>
<feature type="non-terminal residue" evidence="3">
    <location>
        <position position="1"/>
    </location>
</feature>
<accession>A0A855WUM1</accession>
<sequence>ARMTVFDIDGGLRFYPQFLTKLANALPFVTTDAPSSLNLTGEIAQSHPNPNVDGAAYIDDFESAFEELNLGTMRTSWQLASLPDKVPTGAQRGKTLWHSAPAISINDVYNRDIGTGQTGALNPFRIVFRPRTIKLDSIPQADSTWRVDSVRVPSWGGLTSLLSGVDAYRAKLFEIRAKGKRGVLHFDFGKISEDINGDGILNQEAEDYKTMSKELDVGLDGKSDAQEGATPQNPDPAGDNWYSGTSGKCPLPGNVCDKEPYKTRFSDPQDSLFYEFLNGTEGNFDDASHLGMPDRESFSQYNPFNTTNSYFSYKIDLADLSSDSSRYVAGSDLNGWRTYRIPIMDPAFLDTTVGGGTLPTAWSDVTHVRVWWESDSTQTEPDTVEIAAWYIVQSNWQDSLEIHRQSAVNTRFVVASVSEEDGTFQAPPDVKAYTDKTTGATEARRGLSLHYEGIAGGKDTGDVCIAYKRLPSIDRYSGYRRLQMYVYGDTSAADAGQMQVFLRLGRDESNFYEYHADLYPRWDSRNFIDMDFNVATALKNAAQKALPPNASGVKIDTTDGNYRVVGDPNINEVRFFAVGLINKNTDKERSGTVWLDELRVSDVRRDVGTAARFDINGKVADLLDYSFGWRAQNPYFRGISATTRGGSQDNLGSGSTDRGYNYNLSLSFQKFLPRSWNASVPIGFSYNKSTQVPVLRTASDIVLPQEVRNQEKSESVTKSFRAAESFDKKGSNPLFTVLLNRQKLNFSYVRTQNMSVNRPYGFGESFSVGGQFSMTVSKVPTLPLFSWAKSIPILNKTKGTRLSLYPTRWEWSFGFDRSVNVSDDISRKRTSSFSRGLDGRMNMEYKVFENLNLRFDLTTKRDLSDPTQVNWSLRNFKPGLETNFSQNFSGTYAPRFFGWLGTGFSYTANYNDNYERSTKTRGSTLSRSWGVAGDLKHLVLLGRKDQGGRGGQQNDAQRKQPTTGLVAKAQPQEQKKSGPKRSIWGMPFALARFLTGWFDPITYRYNETYNNSLPGMAIRPGLKYRFGLQDKAGVTLIGDSRTPVATEGSGLELGSRFRLLGGIITDVKYRNGMSRDLARQGSAAKRVSTVWPDLEITISKFSVLPLIKKPVNKFIDVFRPRTGFTRESKKTIDIAKGWVTDKSTSSDYNPLLAVEFRLFRALSMSASYTLQSSRLQQFNPASGVLSTEQHATQRGITITSRYSFRSPTGIKIPIFGKLKITSLMNIEVSVRKNSTTNRSWSPSQGWYEENKSDFMVSPNITYEFSQAIKGGLSGIWQDISDTKTKSHVRMLQIFVEVRF</sequence>
<organism evidence="3 4">
    <name type="scientific">candidate division GN15 bacterium</name>
    <dbReference type="NCBI Taxonomy" id="2072418"/>
    <lineage>
        <taxon>Bacteria</taxon>
        <taxon>candidate division GN15</taxon>
    </lineage>
</organism>
<evidence type="ECO:0000256" key="1">
    <source>
        <dbReference type="SAM" id="MobiDB-lite"/>
    </source>
</evidence>
<proteinExistence type="predicted"/>
<evidence type="ECO:0000313" key="4">
    <source>
        <dbReference type="Proteomes" id="UP000250918"/>
    </source>
</evidence>
<comment type="caution">
    <text evidence="3">The sequence shown here is derived from an EMBL/GenBank/DDBJ whole genome shotgun (WGS) entry which is preliminary data.</text>
</comment>
<protein>
    <submittedName>
        <fullName evidence="3">Cell surface protein SprA</fullName>
    </submittedName>
</protein>
<dbReference type="Pfam" id="PF14349">
    <property type="entry name" value="SprA_N"/>
    <property type="match status" value="1"/>
</dbReference>
<feature type="region of interest" description="Disordered" evidence="1">
    <location>
        <begin position="944"/>
        <end position="980"/>
    </location>
</feature>